<feature type="domain" description="HTH cro/C1-type" evidence="3">
    <location>
        <begin position="40"/>
        <end position="101"/>
    </location>
</feature>
<dbReference type="InterPro" id="IPR001387">
    <property type="entry name" value="Cro/C1-type_HTH"/>
</dbReference>
<dbReference type="Gene3D" id="1.10.260.40">
    <property type="entry name" value="lambda repressor-like DNA-binding domains"/>
    <property type="match status" value="1"/>
</dbReference>
<protein>
    <submittedName>
        <fullName evidence="4">Cytoskeletal protein RodZ</fullName>
    </submittedName>
</protein>
<reference evidence="4 5" key="1">
    <citation type="submission" date="2023-07" db="EMBL/GenBank/DDBJ databases">
        <title>Genomic Encyclopedia of Type Strains, Phase IV (KMG-IV): sequencing the most valuable type-strain genomes for metagenomic binning, comparative biology and taxonomic classification.</title>
        <authorList>
            <person name="Goeker M."/>
        </authorList>
    </citation>
    <scope>NUCLEOTIDE SEQUENCE [LARGE SCALE GENOMIC DNA]</scope>
    <source>
        <strain evidence="4 5">DSM 18695</strain>
    </source>
</reference>
<organism evidence="4 5">
    <name type="scientific">Caulobacter ginsengisoli</name>
    <dbReference type="NCBI Taxonomy" id="400775"/>
    <lineage>
        <taxon>Bacteria</taxon>
        <taxon>Pseudomonadati</taxon>
        <taxon>Pseudomonadota</taxon>
        <taxon>Alphaproteobacteria</taxon>
        <taxon>Caulobacterales</taxon>
        <taxon>Caulobacteraceae</taxon>
        <taxon>Caulobacter</taxon>
    </lineage>
</organism>
<dbReference type="RefSeq" id="WP_307349162.1">
    <property type="nucleotide sequence ID" value="NZ_JAUSVS010000003.1"/>
</dbReference>
<evidence type="ECO:0000256" key="2">
    <source>
        <dbReference type="SAM" id="Phobius"/>
    </source>
</evidence>
<gene>
    <name evidence="4" type="ORF">QO010_002243</name>
</gene>
<evidence type="ECO:0000259" key="3">
    <source>
        <dbReference type="SMART" id="SM00530"/>
    </source>
</evidence>
<dbReference type="Pfam" id="PF13413">
    <property type="entry name" value="HTH_25"/>
    <property type="match status" value="1"/>
</dbReference>
<dbReference type="InterPro" id="IPR050400">
    <property type="entry name" value="Bact_Cytoskel_RodZ"/>
</dbReference>
<keyword evidence="2" id="KW-1133">Transmembrane helix</keyword>
<dbReference type="CDD" id="cd00093">
    <property type="entry name" value="HTH_XRE"/>
    <property type="match status" value="1"/>
</dbReference>
<feature type="transmembrane region" description="Helical" evidence="2">
    <location>
        <begin position="131"/>
        <end position="150"/>
    </location>
</feature>
<sequence>MPLDSGGVTQFYRAHDADPSDLAMSGDAPDLYYGPDVGAALRAIREFQGVSLQDVADATRIRRAYLAAVEDMRLDELPSRPFALGYVKAYARHLGVDPEAAVERYKLDAPDHEEGQLRAPVGVRRERDPRMGAIIAGGLLIIAAVVLWNISQRTMKADAPPPAAVPDSAQLAAAPPPASGDGGGFVVGQPTPPPAESTTPELYKTPGLENAAAAGGSADAGDAAGRAQAAAAAQDPTAPEAVADVGSPFQAQGAVLGAPAGTSNVILQARKSGQLVVRGADGTPYFARQLTAGQAYRLPQLKGLTVEVTDPTLFNVYVNGALKGRLPAAQSSAASLSN</sequence>
<dbReference type="SMART" id="SM00530">
    <property type="entry name" value="HTH_XRE"/>
    <property type="match status" value="1"/>
</dbReference>
<dbReference type="EMBL" id="JAUSVS010000003">
    <property type="protein sequence ID" value="MDQ0464462.1"/>
    <property type="molecule type" value="Genomic_DNA"/>
</dbReference>
<accession>A0ABU0IU21</accession>
<comment type="caution">
    <text evidence="4">The sequence shown here is derived from an EMBL/GenBank/DDBJ whole genome shotgun (WGS) entry which is preliminary data.</text>
</comment>
<dbReference type="Proteomes" id="UP001228905">
    <property type="component" value="Unassembled WGS sequence"/>
</dbReference>
<evidence type="ECO:0000256" key="1">
    <source>
        <dbReference type="SAM" id="MobiDB-lite"/>
    </source>
</evidence>
<dbReference type="InterPro" id="IPR010982">
    <property type="entry name" value="Lambda_DNA-bd_dom_sf"/>
</dbReference>
<keyword evidence="2" id="KW-0472">Membrane</keyword>
<dbReference type="PANTHER" id="PTHR34475:SF1">
    <property type="entry name" value="CYTOSKELETON PROTEIN RODZ"/>
    <property type="match status" value="1"/>
</dbReference>
<name>A0ABU0IU21_9CAUL</name>
<evidence type="ECO:0000313" key="4">
    <source>
        <dbReference type="EMBL" id="MDQ0464462.1"/>
    </source>
</evidence>
<feature type="region of interest" description="Disordered" evidence="1">
    <location>
        <begin position="157"/>
        <end position="203"/>
    </location>
</feature>
<dbReference type="PANTHER" id="PTHR34475">
    <property type="match status" value="1"/>
</dbReference>
<keyword evidence="2" id="KW-0812">Transmembrane</keyword>
<dbReference type="SUPFAM" id="SSF47413">
    <property type="entry name" value="lambda repressor-like DNA-binding domains"/>
    <property type="match status" value="1"/>
</dbReference>
<proteinExistence type="predicted"/>
<keyword evidence="5" id="KW-1185">Reference proteome</keyword>
<evidence type="ECO:0000313" key="5">
    <source>
        <dbReference type="Proteomes" id="UP001228905"/>
    </source>
</evidence>